<proteinExistence type="predicted"/>
<organism evidence="1 2">
    <name type="scientific">Botryotinia convoluta</name>
    <dbReference type="NCBI Taxonomy" id="54673"/>
    <lineage>
        <taxon>Eukaryota</taxon>
        <taxon>Fungi</taxon>
        <taxon>Dikarya</taxon>
        <taxon>Ascomycota</taxon>
        <taxon>Pezizomycotina</taxon>
        <taxon>Leotiomycetes</taxon>
        <taxon>Helotiales</taxon>
        <taxon>Sclerotiniaceae</taxon>
        <taxon>Botryotinia</taxon>
    </lineage>
</organism>
<name>A0A4Z1HLI7_9HELO</name>
<reference evidence="1 2" key="1">
    <citation type="submission" date="2017-12" db="EMBL/GenBank/DDBJ databases">
        <title>Comparative genomics of Botrytis spp.</title>
        <authorList>
            <person name="Valero-Jimenez C.A."/>
            <person name="Tapia P."/>
            <person name="Veloso J."/>
            <person name="Silva-Moreno E."/>
            <person name="Staats M."/>
            <person name="Valdes J.H."/>
            <person name="Van Kan J.A.L."/>
        </authorList>
    </citation>
    <scope>NUCLEOTIDE SEQUENCE [LARGE SCALE GENOMIC DNA]</scope>
    <source>
        <strain evidence="1 2">MUCL11595</strain>
    </source>
</reference>
<keyword evidence="2" id="KW-1185">Reference proteome</keyword>
<dbReference type="AlphaFoldDB" id="A0A4Z1HLI7"/>
<dbReference type="Proteomes" id="UP000297527">
    <property type="component" value="Unassembled WGS sequence"/>
</dbReference>
<dbReference type="EMBL" id="PQXN01000249">
    <property type="protein sequence ID" value="TGO48142.1"/>
    <property type="molecule type" value="Genomic_DNA"/>
</dbReference>
<gene>
    <name evidence="1" type="ORF">BCON_0250g00150</name>
</gene>
<evidence type="ECO:0000313" key="1">
    <source>
        <dbReference type="EMBL" id="TGO48142.1"/>
    </source>
</evidence>
<evidence type="ECO:0000313" key="2">
    <source>
        <dbReference type="Proteomes" id="UP000297527"/>
    </source>
</evidence>
<protein>
    <submittedName>
        <fullName evidence="1">Uncharacterized protein</fullName>
    </submittedName>
</protein>
<sequence length="100" mass="11215">MVVDSLKNTEPGYQIVRGLTITAKLSHGYHKNDHTSEMVKMFIAYWLGLQTRAAIVLEGELIGFNFLSASFTRALAFMSVLEYVDAHQVGKHSKDPKKES</sequence>
<comment type="caution">
    <text evidence="1">The sequence shown here is derived from an EMBL/GenBank/DDBJ whole genome shotgun (WGS) entry which is preliminary data.</text>
</comment>
<accession>A0A4Z1HLI7</accession>